<feature type="binding site" evidence="14">
    <location>
        <position position="279"/>
    </location>
    <ligand>
        <name>Zn(2+)</name>
        <dbReference type="ChEBI" id="CHEBI:29105"/>
        <note>catalytic</note>
    </ligand>
</feature>
<dbReference type="PRINTS" id="PR00480">
    <property type="entry name" value="ASTACIN"/>
</dbReference>
<dbReference type="SUPFAM" id="SSF55486">
    <property type="entry name" value="Metalloproteases ('zincins'), catalytic domain"/>
    <property type="match status" value="1"/>
</dbReference>
<dbReference type="GO" id="GO:0004222">
    <property type="term" value="F:metalloendopeptidase activity"/>
    <property type="evidence" value="ECO:0007669"/>
    <property type="project" value="UniProtKB-UniRule"/>
</dbReference>
<sequence length="554" mass="63899">MHVEVLLGVLLLNVLHASGHLPLKVSGNLTCGGVPVSTGFVSLINDKFWFLDELLTVGHLNNKGEFYLYIDSRDEAYDALLVIEHNCHVTKFIRGMNGAVKYTEIRIARGKSYSPQLEIRKDIELTEYRSKFKRRKTNCIDNGRQEMTQNFNLRNEQDINLSQGIVKYLYQGDIAVNHRQKRGVIRQKFRKWKLPLPYAFDANFPRKSRQRVREAMRFWMDKTCITFQENPYVYPHVNIFEGSGCWSFVGKQPSLREQSLSLEASCIDHLFVVAHELAHALGFYHEHARSDRDDFIQIDYSNIHPNLTTAFAKENEKYITRMNTSYEYGSVMHYSADQFATDPNRPVIYAKNRNYEQAMGNRMRVTFYDITRMNTLYNCHERCANTVNRCLYGGYPAPHDCSQCVCPDGFGGNYCESFELPSIGQKSNPDCGGTLWASDIPQNVFGAVRTRVYSNNHLAAPEFCFWHIRASNEKSIEIRIKSIISPCSMTCSFNALELKLNNFHMTGYRFCCDEHIYVANTQKPKVFVSDGNLAVIGAYARYDYLEFNIEYRAV</sequence>
<keyword evidence="7 15" id="KW-0732">Signal</keyword>
<dbReference type="PANTHER" id="PTHR10127">
    <property type="entry name" value="DISCOIDIN, CUB, EGF, LAMININ , AND ZINC METALLOPROTEASE DOMAIN CONTAINING"/>
    <property type="match status" value="1"/>
</dbReference>
<feature type="domain" description="CUB" evidence="16">
    <location>
        <begin position="431"/>
        <end position="554"/>
    </location>
</feature>
<dbReference type="SUPFAM" id="SSF49854">
    <property type="entry name" value="Spermadhesin, CUB domain"/>
    <property type="match status" value="1"/>
</dbReference>
<evidence type="ECO:0000256" key="4">
    <source>
        <dbReference type="ARBA" id="ARBA00022536"/>
    </source>
</evidence>
<dbReference type="OrthoDB" id="5826793at2759"/>
<keyword evidence="3" id="KW-0964">Secreted</keyword>
<dbReference type="Pfam" id="PF01400">
    <property type="entry name" value="Astacin"/>
    <property type="match status" value="1"/>
</dbReference>
<evidence type="ECO:0000256" key="9">
    <source>
        <dbReference type="ARBA" id="ARBA00022833"/>
    </source>
</evidence>
<evidence type="ECO:0000256" key="1">
    <source>
        <dbReference type="ARBA" id="ARBA00004613"/>
    </source>
</evidence>
<evidence type="ECO:0000259" key="16">
    <source>
        <dbReference type="PROSITE" id="PS01180"/>
    </source>
</evidence>
<evidence type="ECO:0000256" key="10">
    <source>
        <dbReference type="ARBA" id="ARBA00023049"/>
    </source>
</evidence>
<evidence type="ECO:0000256" key="7">
    <source>
        <dbReference type="ARBA" id="ARBA00022729"/>
    </source>
</evidence>
<organism evidence="18 19">
    <name type="scientific">Caenorhabditis bovis</name>
    <dbReference type="NCBI Taxonomy" id="2654633"/>
    <lineage>
        <taxon>Eukaryota</taxon>
        <taxon>Metazoa</taxon>
        <taxon>Ecdysozoa</taxon>
        <taxon>Nematoda</taxon>
        <taxon>Chromadorea</taxon>
        <taxon>Rhabditida</taxon>
        <taxon>Rhabditina</taxon>
        <taxon>Rhabditomorpha</taxon>
        <taxon>Rhabditoidea</taxon>
        <taxon>Rhabditidae</taxon>
        <taxon>Peloderinae</taxon>
        <taxon>Caenorhabditis</taxon>
    </lineage>
</organism>
<evidence type="ECO:0000256" key="3">
    <source>
        <dbReference type="ARBA" id="ARBA00022525"/>
    </source>
</evidence>
<comment type="cofactor">
    <cofactor evidence="14 15">
        <name>Zn(2+)</name>
        <dbReference type="ChEBI" id="CHEBI:29105"/>
    </cofactor>
    <text evidence="14 15">Binds 1 zinc ion per subunit.</text>
</comment>
<keyword evidence="11" id="KW-0865">Zymogen</keyword>
<keyword evidence="5 14" id="KW-0645">Protease</keyword>
<dbReference type="SMART" id="SM00235">
    <property type="entry name" value="ZnMc"/>
    <property type="match status" value="1"/>
</dbReference>
<dbReference type="InterPro" id="IPR006026">
    <property type="entry name" value="Peptidase_Metallo"/>
</dbReference>
<dbReference type="Gene3D" id="2.60.40.3330">
    <property type="match status" value="1"/>
</dbReference>
<dbReference type="FunFam" id="3.40.390.10:FF:000062">
    <property type="entry name" value="Zinc metalloproteinase"/>
    <property type="match status" value="1"/>
</dbReference>
<keyword evidence="12 14" id="KW-1015">Disulfide bond</keyword>
<keyword evidence="9 14" id="KW-0862">Zinc</keyword>
<dbReference type="GO" id="GO:0006508">
    <property type="term" value="P:proteolysis"/>
    <property type="evidence" value="ECO:0007669"/>
    <property type="project" value="UniProtKB-KW"/>
</dbReference>
<feature type="binding site" evidence="14">
    <location>
        <position position="285"/>
    </location>
    <ligand>
        <name>Zn(2+)</name>
        <dbReference type="ChEBI" id="CHEBI:29105"/>
        <note>catalytic</note>
    </ligand>
</feature>
<proteinExistence type="inferred from homology"/>
<dbReference type="PROSITE" id="PS01180">
    <property type="entry name" value="CUB"/>
    <property type="match status" value="1"/>
</dbReference>
<evidence type="ECO:0000256" key="15">
    <source>
        <dbReference type="RuleBase" id="RU361183"/>
    </source>
</evidence>
<feature type="disulfide bond" evidence="14">
    <location>
        <begin position="224"/>
        <end position="379"/>
    </location>
</feature>
<accession>A0A8S1F020</accession>
<keyword evidence="8 14" id="KW-0378">Hydrolase</keyword>
<dbReference type="AlphaFoldDB" id="A0A8S1F020"/>
<evidence type="ECO:0000256" key="14">
    <source>
        <dbReference type="PROSITE-ProRule" id="PRU01211"/>
    </source>
</evidence>
<dbReference type="GO" id="GO:0008270">
    <property type="term" value="F:zinc ion binding"/>
    <property type="evidence" value="ECO:0007669"/>
    <property type="project" value="UniProtKB-UniRule"/>
</dbReference>
<reference evidence="18 19" key="1">
    <citation type="submission" date="2020-04" db="EMBL/GenBank/DDBJ databases">
        <authorList>
            <person name="Laetsch R D."/>
            <person name="Stevens L."/>
            <person name="Kumar S."/>
            <person name="Blaxter L. M."/>
        </authorList>
    </citation>
    <scope>NUCLEOTIDE SEQUENCE [LARGE SCALE GENOMIC DNA]</scope>
</reference>
<dbReference type="InterPro" id="IPR001506">
    <property type="entry name" value="Peptidase_M12A"/>
</dbReference>
<feature type="binding site" evidence="14">
    <location>
        <position position="275"/>
    </location>
    <ligand>
        <name>Zn(2+)</name>
        <dbReference type="ChEBI" id="CHEBI:29105"/>
        <note>catalytic</note>
    </ligand>
</feature>
<protein>
    <recommendedName>
        <fullName evidence="15">Metalloendopeptidase</fullName>
        <ecNumber evidence="15">3.4.24.-</ecNumber>
    </recommendedName>
</protein>
<evidence type="ECO:0000256" key="5">
    <source>
        <dbReference type="ARBA" id="ARBA00022670"/>
    </source>
</evidence>
<keyword evidence="6 14" id="KW-0479">Metal-binding</keyword>
<keyword evidence="19" id="KW-1185">Reference proteome</keyword>
<evidence type="ECO:0000256" key="13">
    <source>
        <dbReference type="PROSITE-ProRule" id="PRU00059"/>
    </source>
</evidence>
<dbReference type="PANTHER" id="PTHR10127:SF862">
    <property type="entry name" value="ZINC METALLOPROTEINASE NAS-27"/>
    <property type="match status" value="1"/>
</dbReference>
<dbReference type="InterPro" id="IPR034035">
    <property type="entry name" value="Astacin-like_dom"/>
</dbReference>
<dbReference type="GO" id="GO:0009986">
    <property type="term" value="C:cell surface"/>
    <property type="evidence" value="ECO:0007669"/>
    <property type="project" value="InterPro"/>
</dbReference>
<dbReference type="CDD" id="cd04280">
    <property type="entry name" value="ZnMc_astacin_like"/>
    <property type="match status" value="1"/>
</dbReference>
<comment type="similarity">
    <text evidence="2">Belongs to the nematode transthyretin-like family.</text>
</comment>
<dbReference type="Pfam" id="PF01060">
    <property type="entry name" value="TTR-52"/>
    <property type="match status" value="1"/>
</dbReference>
<dbReference type="EMBL" id="CADEPM010000004">
    <property type="protein sequence ID" value="CAB3403744.1"/>
    <property type="molecule type" value="Genomic_DNA"/>
</dbReference>
<dbReference type="PROSITE" id="PS51864">
    <property type="entry name" value="ASTACIN"/>
    <property type="match status" value="1"/>
</dbReference>
<evidence type="ECO:0000256" key="2">
    <source>
        <dbReference type="ARBA" id="ARBA00010112"/>
    </source>
</evidence>
<dbReference type="InterPro" id="IPR024079">
    <property type="entry name" value="MetalloPept_cat_dom_sf"/>
</dbReference>
<dbReference type="GO" id="GO:0005576">
    <property type="term" value="C:extracellular region"/>
    <property type="evidence" value="ECO:0007669"/>
    <property type="project" value="UniProtKB-SubCell"/>
</dbReference>
<comment type="caution">
    <text evidence="18">The sequence shown here is derived from an EMBL/GenBank/DDBJ whole genome shotgun (WGS) entry which is preliminary data.</text>
</comment>
<feature type="active site" evidence="14">
    <location>
        <position position="276"/>
    </location>
</feature>
<dbReference type="InterPro" id="IPR001534">
    <property type="entry name" value="Transthyretin-like"/>
</dbReference>
<dbReference type="InterPro" id="IPR038479">
    <property type="entry name" value="Transthyretin-like_sf"/>
</dbReference>
<dbReference type="Gene3D" id="2.60.120.290">
    <property type="entry name" value="Spermadhesin, CUB domain"/>
    <property type="match status" value="1"/>
</dbReference>
<name>A0A8S1F020_9PELO</name>
<feature type="chain" id="PRO_5035965364" description="Metalloendopeptidase" evidence="15">
    <location>
        <begin position="20"/>
        <end position="554"/>
    </location>
</feature>
<evidence type="ECO:0000256" key="8">
    <source>
        <dbReference type="ARBA" id="ARBA00022801"/>
    </source>
</evidence>
<dbReference type="Proteomes" id="UP000494206">
    <property type="component" value="Unassembled WGS sequence"/>
</dbReference>
<evidence type="ECO:0000313" key="18">
    <source>
        <dbReference type="EMBL" id="CAB3403744.1"/>
    </source>
</evidence>
<evidence type="ECO:0000259" key="17">
    <source>
        <dbReference type="PROSITE" id="PS51864"/>
    </source>
</evidence>
<evidence type="ECO:0000256" key="11">
    <source>
        <dbReference type="ARBA" id="ARBA00023145"/>
    </source>
</evidence>
<evidence type="ECO:0000256" key="12">
    <source>
        <dbReference type="ARBA" id="ARBA00023157"/>
    </source>
</evidence>
<keyword evidence="4" id="KW-0245">EGF-like domain</keyword>
<dbReference type="Gene3D" id="3.40.390.10">
    <property type="entry name" value="Collagenase (Catalytic Domain)"/>
    <property type="match status" value="1"/>
</dbReference>
<feature type="domain" description="Peptidase M12A" evidence="17">
    <location>
        <begin position="183"/>
        <end position="380"/>
    </location>
</feature>
<dbReference type="InterPro" id="IPR000859">
    <property type="entry name" value="CUB_dom"/>
</dbReference>
<gene>
    <name evidence="18" type="ORF">CBOVIS_LOCUS6169</name>
</gene>
<keyword evidence="10 14" id="KW-0482">Metalloprotease</keyword>
<feature type="signal peptide" evidence="15">
    <location>
        <begin position="1"/>
        <end position="19"/>
    </location>
</feature>
<evidence type="ECO:0000256" key="6">
    <source>
        <dbReference type="ARBA" id="ARBA00022723"/>
    </source>
</evidence>
<dbReference type="InterPro" id="IPR035914">
    <property type="entry name" value="Sperma_CUB_dom_sf"/>
</dbReference>
<evidence type="ECO:0000313" key="19">
    <source>
        <dbReference type="Proteomes" id="UP000494206"/>
    </source>
</evidence>
<dbReference type="EC" id="3.4.24.-" evidence="15"/>
<comment type="subcellular location">
    <subcellularLocation>
        <location evidence="1">Secreted</location>
    </subcellularLocation>
</comment>
<comment type="caution">
    <text evidence="13">Lacks conserved residue(s) required for the propagation of feature annotation.</text>
</comment>